<organism evidence="1">
    <name type="scientific">Tunturiibacter empetritectus</name>
    <dbReference type="NCBI Taxonomy" id="3069691"/>
    <lineage>
        <taxon>Bacteria</taxon>
        <taxon>Pseudomonadati</taxon>
        <taxon>Acidobacteriota</taxon>
        <taxon>Terriglobia</taxon>
        <taxon>Terriglobales</taxon>
        <taxon>Acidobacteriaceae</taxon>
        <taxon>Tunturiibacter</taxon>
    </lineage>
</organism>
<protein>
    <submittedName>
        <fullName evidence="1">Heme-binding protein</fullName>
    </submittedName>
</protein>
<dbReference type="Gene3D" id="2.40.128.20">
    <property type="match status" value="1"/>
</dbReference>
<dbReference type="InterPro" id="IPR047975">
    <property type="entry name" value="Heme_bind_FMP"/>
</dbReference>
<dbReference type="NCBIfam" id="NF040572">
    <property type="entry name" value="heme_bind_FMP"/>
    <property type="match status" value="1"/>
</dbReference>
<proteinExistence type="predicted"/>
<evidence type="ECO:0000313" key="1">
    <source>
        <dbReference type="EMBL" id="XCB28615.1"/>
    </source>
</evidence>
<dbReference type="RefSeq" id="WP_353070332.1">
    <property type="nucleotide sequence ID" value="NZ_CP132932.1"/>
</dbReference>
<name>A0AAU7ZIN5_9BACT</name>
<gene>
    <name evidence="1" type="ORF">RBB75_09890</name>
</gene>
<reference evidence="1" key="1">
    <citation type="submission" date="2023-08" db="EMBL/GenBank/DDBJ databases">
        <authorList>
            <person name="Messyasz A."/>
            <person name="Mannisto M.K."/>
            <person name="Kerkhof L.J."/>
            <person name="Haggblom M."/>
        </authorList>
    </citation>
    <scope>NUCLEOTIDE SEQUENCE</scope>
    <source>
        <strain evidence="1">M8UP23</strain>
    </source>
</reference>
<accession>A0AAU7ZIN5</accession>
<dbReference type="EMBL" id="CP132932">
    <property type="protein sequence ID" value="XCB28615.1"/>
    <property type="molecule type" value="Genomic_DNA"/>
</dbReference>
<sequence>MPEENREKQCPIPPSERNIAEAGLRVPTIRISPNNENVLADLGLLADLAGTWQGCGSGFNLIARPDQEGHANLYLQLNTTTEILTVTPIGSPIPNRGFGQPDITLHGLTYLQKIADSCTGGAMHIEPGIWITQPPTSYPTETTPIETQIIARMGSIPHGNALLAQGIAERFNGNPTLPLAGQPYAFSRFPSFNSTPFPIAPAPAINAAGSNEKDTAANVPPPIGPVPPFTQYDITIPEGIKNPRTPYNTNPPDCPWTANSKIDGVPIQKVINDPIILLQTHIEKQIHQGHTFEGVVLNIATQANIQFLTVPNKPASPTVSANMVNAAGGIENILFLEGGEPTGPKGPNADTATVYATFWIEKVKHHHRATFMQLQYAQMVVLNFGVLLAPPPPPGTSPVILGWPHISVATLTKSFN</sequence>
<dbReference type="InterPro" id="IPR012674">
    <property type="entry name" value="Calycin"/>
</dbReference>
<dbReference type="AlphaFoldDB" id="A0AAU7ZIN5"/>
<reference evidence="1" key="2">
    <citation type="journal article" date="2024" name="Environ. Microbiol.">
        <title>Genome analysis and description of Tunturibacter gen. nov. expands the diversity of Terriglobia in tundra soils.</title>
        <authorList>
            <person name="Messyasz A."/>
            <person name="Mannisto M.K."/>
            <person name="Kerkhof L.J."/>
            <person name="Haggblom M.M."/>
        </authorList>
    </citation>
    <scope>NUCLEOTIDE SEQUENCE</scope>
    <source>
        <strain evidence="1">M8UP23</strain>
    </source>
</reference>
<dbReference type="KEGG" id="temp:RBB75_09890"/>